<name>A0A4V7I6X5_BIBTR</name>
<dbReference type="Proteomes" id="UP000019091">
    <property type="component" value="Chromosome"/>
</dbReference>
<dbReference type="Pfam" id="PF11873">
    <property type="entry name" value="Mltc_N"/>
    <property type="match status" value="1"/>
</dbReference>
<evidence type="ECO:0000313" key="13">
    <source>
        <dbReference type="EMBL" id="AHG80749.1"/>
    </source>
</evidence>
<organism evidence="13 14">
    <name type="scientific">Bibersteinia trehalosi USDA-ARS-USMARC-188</name>
    <dbReference type="NCBI Taxonomy" id="1263829"/>
    <lineage>
        <taxon>Bacteria</taxon>
        <taxon>Pseudomonadati</taxon>
        <taxon>Pseudomonadota</taxon>
        <taxon>Gammaproteobacteria</taxon>
        <taxon>Pasteurellales</taxon>
        <taxon>Pasteurellaceae</taxon>
        <taxon>Bibersteinia</taxon>
    </lineage>
</organism>
<dbReference type="GO" id="GO:0016998">
    <property type="term" value="P:cell wall macromolecule catabolic process"/>
    <property type="evidence" value="ECO:0007669"/>
    <property type="project" value="UniProtKB-UniRule"/>
</dbReference>
<evidence type="ECO:0000256" key="2">
    <source>
        <dbReference type="ARBA" id="ARBA00022729"/>
    </source>
</evidence>
<feature type="signal peptide" evidence="10">
    <location>
        <begin position="1"/>
        <end position="28"/>
    </location>
</feature>
<keyword evidence="2 9" id="KW-0732">Signal</keyword>
<reference evidence="13 14" key="1">
    <citation type="journal article" date="2014" name="Genome Announc.">
        <title>Complete Closed Genome Sequences of Three Bibersteinia trehalosi Nasopharyngeal Isolates from Cattle with Shipping Fever.</title>
        <authorList>
            <person name="Harhay G.P."/>
            <person name="McVey D.S."/>
            <person name="Koren S."/>
            <person name="Phillippy A.M."/>
            <person name="Bono J."/>
            <person name="Harhay D.M."/>
            <person name="Clawson M.L."/>
            <person name="Heaton M.P."/>
            <person name="Chitko-McKown C.G."/>
            <person name="Korlach J."/>
            <person name="Smith T.P."/>
        </authorList>
    </citation>
    <scope>NUCLEOTIDE SEQUENCE [LARGE SCALE GENOMIC DNA]</scope>
    <source>
        <strain evidence="13 14">USDA-ARS-USMARC-188</strain>
    </source>
</reference>
<evidence type="ECO:0000313" key="14">
    <source>
        <dbReference type="Proteomes" id="UP000019091"/>
    </source>
</evidence>
<evidence type="ECO:0000256" key="6">
    <source>
        <dbReference type="ARBA" id="ARBA00023239"/>
    </source>
</evidence>
<accession>A0A4V7I6X5</accession>
<dbReference type="InterPro" id="IPR008258">
    <property type="entry name" value="Transglycosylase_SLT_dom_1"/>
</dbReference>
<comment type="similarity">
    <text evidence="1 9">Belongs to the transglycosylase Slt family.</text>
</comment>
<evidence type="ECO:0000256" key="3">
    <source>
        <dbReference type="ARBA" id="ARBA00023136"/>
    </source>
</evidence>
<evidence type="ECO:0000259" key="11">
    <source>
        <dbReference type="Pfam" id="PF01464"/>
    </source>
</evidence>
<dbReference type="PROSITE" id="PS51257">
    <property type="entry name" value="PROKAR_LIPOPROTEIN"/>
    <property type="match status" value="1"/>
</dbReference>
<dbReference type="Gene3D" id="1.10.530.10">
    <property type="match status" value="1"/>
</dbReference>
<dbReference type="GO" id="GO:0008933">
    <property type="term" value="F:peptidoglycan lytic transglycosylase activity"/>
    <property type="evidence" value="ECO:0007669"/>
    <property type="project" value="UniProtKB-UniRule"/>
</dbReference>
<keyword evidence="6 9" id="KW-0456">Lyase</keyword>
<comment type="function">
    <text evidence="9">Murein-degrading enzyme. May play a role in recycling of muropeptides during cell elongation and/or cell division.</text>
</comment>
<evidence type="ECO:0000256" key="5">
    <source>
        <dbReference type="ARBA" id="ARBA00023237"/>
    </source>
</evidence>
<keyword evidence="8 9" id="KW-0961">Cell wall biogenesis/degradation</keyword>
<evidence type="ECO:0000256" key="7">
    <source>
        <dbReference type="ARBA" id="ARBA00023288"/>
    </source>
</evidence>
<evidence type="ECO:0000259" key="12">
    <source>
        <dbReference type="Pfam" id="PF11873"/>
    </source>
</evidence>
<dbReference type="PANTHER" id="PTHR37423:SF2">
    <property type="entry name" value="MEMBRANE-BOUND LYTIC MUREIN TRANSGLYCOSYLASE C"/>
    <property type="match status" value="1"/>
</dbReference>
<dbReference type="PROSITE" id="PS00922">
    <property type="entry name" value="TRANSGLYCOSYLASE"/>
    <property type="match status" value="1"/>
</dbReference>
<keyword evidence="4 9" id="KW-0564">Palmitate</keyword>
<comment type="subcellular location">
    <subcellularLocation>
        <location evidence="9">Cell outer membrane</location>
        <topology evidence="9">Lipid-anchor</topology>
    </subcellularLocation>
</comment>
<evidence type="ECO:0000256" key="1">
    <source>
        <dbReference type="ARBA" id="ARBA00007734"/>
    </source>
</evidence>
<proteinExistence type="inferred from homology"/>
<dbReference type="InterPro" id="IPR023664">
    <property type="entry name" value="Murein_transglycosylaseC"/>
</dbReference>
<comment type="catalytic activity">
    <reaction evidence="9">
        <text>Exolytic cleavage of the (1-&gt;4)-beta-glycosidic linkage between N-acetylmuramic acid (MurNAc) and N-acetylglucosamine (GlcNAc) residues in peptidoglycan, from either the reducing or the non-reducing ends of the peptidoglycan chains, with concomitant formation of a 1,6-anhydrobond in the MurNAc residue.</text>
        <dbReference type="EC" id="4.2.2.n1"/>
    </reaction>
</comment>
<dbReference type="GO" id="GO:0071555">
    <property type="term" value="P:cell wall organization"/>
    <property type="evidence" value="ECO:0007669"/>
    <property type="project" value="UniProtKB-KW"/>
</dbReference>
<evidence type="ECO:0000256" key="9">
    <source>
        <dbReference type="HAMAP-Rule" id="MF_01616"/>
    </source>
</evidence>
<evidence type="ECO:0000256" key="8">
    <source>
        <dbReference type="ARBA" id="ARBA00023316"/>
    </source>
</evidence>
<dbReference type="KEGG" id="btre:F542_310"/>
<keyword evidence="3 9" id="KW-0472">Membrane</keyword>
<feature type="chain" id="PRO_5020481491" description="Membrane-bound lytic murein transglycosylase C" evidence="10">
    <location>
        <begin position="29"/>
        <end position="374"/>
    </location>
</feature>
<dbReference type="InterPro" id="IPR000189">
    <property type="entry name" value="Transglyc_AS"/>
</dbReference>
<dbReference type="InterPro" id="IPR023346">
    <property type="entry name" value="Lysozyme-like_dom_sf"/>
</dbReference>
<dbReference type="Pfam" id="PF01464">
    <property type="entry name" value="SLT"/>
    <property type="match status" value="1"/>
</dbReference>
<dbReference type="NCBIfam" id="NF008670">
    <property type="entry name" value="PRK11671.1"/>
    <property type="match status" value="1"/>
</dbReference>
<dbReference type="GO" id="GO:0009279">
    <property type="term" value="C:cell outer membrane"/>
    <property type="evidence" value="ECO:0007669"/>
    <property type="project" value="UniProtKB-SubCell"/>
</dbReference>
<gene>
    <name evidence="9" type="primary">mltC</name>
    <name evidence="13" type="ORF">F542_310</name>
</gene>
<dbReference type="EC" id="4.2.2.n1" evidence="9"/>
<keyword evidence="5 9" id="KW-0998">Cell outer membrane</keyword>
<feature type="domain" description="Transglycosylase SLT" evidence="11">
    <location>
        <begin position="209"/>
        <end position="334"/>
    </location>
</feature>
<dbReference type="CDD" id="cd16893">
    <property type="entry name" value="LT_MltC_MltE"/>
    <property type="match status" value="1"/>
</dbReference>
<dbReference type="AlphaFoldDB" id="A0A4V7I6X5"/>
<protein>
    <recommendedName>
        <fullName evidence="9">Membrane-bound lytic murein transglycosylase C</fullName>
        <ecNumber evidence="9">4.2.2.n1</ecNumber>
    </recommendedName>
    <alternativeName>
        <fullName evidence="9">Murein lyase C</fullName>
    </alternativeName>
</protein>
<dbReference type="InterPro" id="IPR024570">
    <property type="entry name" value="Murein_transglycosylaseC_N"/>
</dbReference>
<dbReference type="GO" id="GO:0016798">
    <property type="term" value="F:hydrolase activity, acting on glycosyl bonds"/>
    <property type="evidence" value="ECO:0007669"/>
    <property type="project" value="InterPro"/>
</dbReference>
<dbReference type="SUPFAM" id="SSF53955">
    <property type="entry name" value="Lysozyme-like"/>
    <property type="match status" value="1"/>
</dbReference>
<dbReference type="HAMAP" id="MF_01616">
    <property type="entry name" value="MltC"/>
    <property type="match status" value="1"/>
</dbReference>
<sequence length="374" mass="42372">MFQLRNKMKNFKKFGKFMPLLLIVPFLASCSSSPKKKSKGTKVRPDYTKDTRGLDILTGQFSHSIDEIWGVNELLKASEKDYVKYTDKYYTRSHISFDDGQIIIETLGDQNRLRNSIIHTLLMGSDASGIDLFASGDVPISNNPFLAGQVVDHFGRSVTNIAIANDFATYLIQHKLQTRKLKNGHRVSYVTIPMIANHVEVRARRYLPMVRQASRQYGIDISLILGIMEVESSFNPYAVSYANAIGLMQVVPKTAGRDIFVRKGYSGQPDRAYLYDPKKNIDAGTMYLTILRDEYLEGITNPTSKRYAMISAYNSGAGAVLRVFDRDKWDAIERINNLTPDAVYRILTTAHPSSQARNYLVKVNKAQQKYLKVR</sequence>
<keyword evidence="7 9" id="KW-0449">Lipoprotein</keyword>
<feature type="domain" description="Murein transglycosylase-C N-terminal" evidence="12">
    <location>
        <begin position="47"/>
        <end position="204"/>
    </location>
</feature>
<evidence type="ECO:0000256" key="4">
    <source>
        <dbReference type="ARBA" id="ARBA00023139"/>
    </source>
</evidence>
<dbReference type="GO" id="GO:0000270">
    <property type="term" value="P:peptidoglycan metabolic process"/>
    <property type="evidence" value="ECO:0007669"/>
    <property type="project" value="InterPro"/>
</dbReference>
<evidence type="ECO:0000256" key="10">
    <source>
        <dbReference type="SAM" id="SignalP"/>
    </source>
</evidence>
<dbReference type="PANTHER" id="PTHR37423">
    <property type="entry name" value="SOLUBLE LYTIC MUREIN TRANSGLYCOSYLASE-RELATED"/>
    <property type="match status" value="1"/>
</dbReference>
<dbReference type="EMBL" id="CP006954">
    <property type="protein sequence ID" value="AHG80749.1"/>
    <property type="molecule type" value="Genomic_DNA"/>
</dbReference>